<name>A0A0H2REF4_9AGAM</name>
<accession>A0A0H2REF4</accession>
<evidence type="ECO:0000313" key="3">
    <source>
        <dbReference type="Proteomes" id="UP000053477"/>
    </source>
</evidence>
<proteinExistence type="predicted"/>
<keyword evidence="1" id="KW-1133">Transmembrane helix</keyword>
<dbReference type="AlphaFoldDB" id="A0A0H2REF4"/>
<sequence length="107" mass="12707">MSDSNTKAKYIIILCSIFQLGILSTIYTSRRMYGDNNMGDYTDNLTTSMQRQPNRRCWRQIYHCLVKCSHHRKWSIGNKRNEIRKETVHEGEGLTMNVERDYTEKIL</sequence>
<reference evidence="2 3" key="1">
    <citation type="submission" date="2015-04" db="EMBL/GenBank/DDBJ databases">
        <title>Complete genome sequence of Schizopora paradoxa KUC8140, a cosmopolitan wood degrader in East Asia.</title>
        <authorList>
            <consortium name="DOE Joint Genome Institute"/>
            <person name="Min B."/>
            <person name="Park H."/>
            <person name="Jang Y."/>
            <person name="Kim J.-J."/>
            <person name="Kim K.H."/>
            <person name="Pangilinan J."/>
            <person name="Lipzen A."/>
            <person name="Riley R."/>
            <person name="Grigoriev I.V."/>
            <person name="Spatafora J.W."/>
            <person name="Choi I.-G."/>
        </authorList>
    </citation>
    <scope>NUCLEOTIDE SEQUENCE [LARGE SCALE GENOMIC DNA]</scope>
    <source>
        <strain evidence="2 3">KUC8140</strain>
    </source>
</reference>
<dbReference type="Proteomes" id="UP000053477">
    <property type="component" value="Unassembled WGS sequence"/>
</dbReference>
<evidence type="ECO:0008006" key="4">
    <source>
        <dbReference type="Google" id="ProtNLM"/>
    </source>
</evidence>
<keyword evidence="1" id="KW-0472">Membrane</keyword>
<organism evidence="2 3">
    <name type="scientific">Schizopora paradoxa</name>
    <dbReference type="NCBI Taxonomy" id="27342"/>
    <lineage>
        <taxon>Eukaryota</taxon>
        <taxon>Fungi</taxon>
        <taxon>Dikarya</taxon>
        <taxon>Basidiomycota</taxon>
        <taxon>Agaricomycotina</taxon>
        <taxon>Agaricomycetes</taxon>
        <taxon>Hymenochaetales</taxon>
        <taxon>Schizoporaceae</taxon>
        <taxon>Schizopora</taxon>
    </lineage>
</organism>
<gene>
    <name evidence="2" type="ORF">SCHPADRAFT_529988</name>
</gene>
<dbReference type="EMBL" id="KQ086033">
    <property type="protein sequence ID" value="KLO10199.1"/>
    <property type="molecule type" value="Genomic_DNA"/>
</dbReference>
<keyword evidence="3" id="KW-1185">Reference proteome</keyword>
<dbReference type="InParanoid" id="A0A0H2REF4"/>
<feature type="transmembrane region" description="Helical" evidence="1">
    <location>
        <begin position="6"/>
        <end position="28"/>
    </location>
</feature>
<evidence type="ECO:0000256" key="1">
    <source>
        <dbReference type="SAM" id="Phobius"/>
    </source>
</evidence>
<keyword evidence="1" id="KW-0812">Transmembrane</keyword>
<evidence type="ECO:0000313" key="2">
    <source>
        <dbReference type="EMBL" id="KLO10199.1"/>
    </source>
</evidence>
<protein>
    <recommendedName>
        <fullName evidence="4">Transmembrane protein</fullName>
    </recommendedName>
</protein>